<organism evidence="3 4">
    <name type="scientific">Lacisediminihabitans profunda</name>
    <dbReference type="NCBI Taxonomy" id="2594790"/>
    <lineage>
        <taxon>Bacteria</taxon>
        <taxon>Bacillati</taxon>
        <taxon>Actinomycetota</taxon>
        <taxon>Actinomycetes</taxon>
        <taxon>Micrococcales</taxon>
        <taxon>Microbacteriaceae</taxon>
        <taxon>Lacisediminihabitans</taxon>
    </lineage>
</organism>
<comment type="caution">
    <text evidence="3">The sequence shown here is derived from an EMBL/GenBank/DDBJ whole genome shotgun (WGS) entry which is preliminary data.</text>
</comment>
<dbReference type="PANTHER" id="PTHR48080:SF2">
    <property type="entry name" value="D-GALACTONATE DEHYDRATASE"/>
    <property type="match status" value="1"/>
</dbReference>
<dbReference type="SFLD" id="SFLDG00179">
    <property type="entry name" value="mandelate_racemase"/>
    <property type="match status" value="1"/>
</dbReference>
<protein>
    <submittedName>
        <fullName evidence="3">Mandelate racemase/muconate lactonizing enzyme family protein</fullName>
    </submittedName>
</protein>
<feature type="domain" description="Mandelate racemase/muconate lactonizing enzyme C-terminal" evidence="2">
    <location>
        <begin position="128"/>
        <end position="233"/>
    </location>
</feature>
<dbReference type="Gene3D" id="3.30.390.10">
    <property type="entry name" value="Enolase-like, N-terminal domain"/>
    <property type="match status" value="1"/>
</dbReference>
<dbReference type="InterPro" id="IPR018110">
    <property type="entry name" value="Mandel_Rmase/mucon_lact_enz_CS"/>
</dbReference>
<evidence type="ECO:0000313" key="4">
    <source>
        <dbReference type="Proteomes" id="UP000321379"/>
    </source>
</evidence>
<evidence type="ECO:0000256" key="1">
    <source>
        <dbReference type="ARBA" id="ARBA00023239"/>
    </source>
</evidence>
<name>A0A5C8UMF3_9MICO</name>
<dbReference type="InterPro" id="IPR034593">
    <property type="entry name" value="DgoD-like"/>
</dbReference>
<dbReference type="GO" id="GO:0009063">
    <property type="term" value="P:amino acid catabolic process"/>
    <property type="evidence" value="ECO:0007669"/>
    <property type="project" value="InterPro"/>
</dbReference>
<dbReference type="PANTHER" id="PTHR48080">
    <property type="entry name" value="D-GALACTONATE DEHYDRATASE-RELATED"/>
    <property type="match status" value="1"/>
</dbReference>
<dbReference type="SMART" id="SM00922">
    <property type="entry name" value="MR_MLE"/>
    <property type="match status" value="1"/>
</dbReference>
<dbReference type="SUPFAM" id="SSF51604">
    <property type="entry name" value="Enolase C-terminal domain-like"/>
    <property type="match status" value="1"/>
</dbReference>
<dbReference type="SFLD" id="SFLDS00001">
    <property type="entry name" value="Enolase"/>
    <property type="match status" value="1"/>
</dbReference>
<reference evidence="3 4" key="1">
    <citation type="submission" date="2019-08" db="EMBL/GenBank/DDBJ databases">
        <title>Bacterial whole genome sequence for Glaciihabitans sp. CHu50b-6-2.</title>
        <authorList>
            <person name="Jin L."/>
        </authorList>
    </citation>
    <scope>NUCLEOTIDE SEQUENCE [LARGE SCALE GENOMIC DNA]</scope>
    <source>
        <strain evidence="3 4">CHu50b-6-2</strain>
    </source>
</reference>
<dbReference type="PROSITE" id="PS00908">
    <property type="entry name" value="MR_MLE_1"/>
    <property type="match status" value="1"/>
</dbReference>
<dbReference type="AlphaFoldDB" id="A0A5C8UMF3"/>
<dbReference type="CDD" id="cd03316">
    <property type="entry name" value="MR_like"/>
    <property type="match status" value="1"/>
</dbReference>
<proteinExistence type="predicted"/>
<dbReference type="InterPro" id="IPR036849">
    <property type="entry name" value="Enolase-like_C_sf"/>
</dbReference>
<evidence type="ECO:0000313" key="3">
    <source>
        <dbReference type="EMBL" id="TXN29485.1"/>
    </source>
</evidence>
<dbReference type="Gene3D" id="3.20.20.120">
    <property type="entry name" value="Enolase-like C-terminal domain"/>
    <property type="match status" value="1"/>
</dbReference>
<dbReference type="Pfam" id="PF13378">
    <property type="entry name" value="MR_MLE_C"/>
    <property type="match status" value="1"/>
</dbReference>
<dbReference type="RefSeq" id="WP_147784501.1">
    <property type="nucleotide sequence ID" value="NZ_VRMG01000009.1"/>
</dbReference>
<evidence type="ECO:0000259" key="2">
    <source>
        <dbReference type="SMART" id="SM00922"/>
    </source>
</evidence>
<dbReference type="Proteomes" id="UP000321379">
    <property type="component" value="Unassembled WGS sequence"/>
</dbReference>
<accession>A0A5C8UMF3</accession>
<dbReference type="Pfam" id="PF02746">
    <property type="entry name" value="MR_MLE_N"/>
    <property type="match status" value="1"/>
</dbReference>
<dbReference type="EMBL" id="VRMG01000009">
    <property type="protein sequence ID" value="TXN29485.1"/>
    <property type="molecule type" value="Genomic_DNA"/>
</dbReference>
<keyword evidence="4" id="KW-1185">Reference proteome</keyword>
<sequence>MTESMRIAEVETFASNTSVFVRLTTESGLTGIGESTAFAFPLAVVEVLKAISGYLVGADGMDVEAHWLRIYRALGWRGITLGGAISAIDQALWDLRGKRFEEPVWQLLGGRSRKGVRAMKVVQTGTTDEVVAASVAAQQAGYTAIKVLLFQPEHHGMRHAERTADLVERFGAIRDAVGDRMDIGIELHRNMQPGNSIALITELARFRPLFVEDPIPPDSAIAFGEVSAKVTVPMAAGERNTTIYEFREYIENAGISFIRPDVGIAGGFTHVRKICAMAEAHHIGVIPHCVPSGPVATMAHVHLGITIPNWEVQEHVEQDVEPVLSMVNRITPLVDGYLYPIDAPGLGMELNDAALVGARVGVFAISPALREDGSVAYR</sequence>
<keyword evidence="1" id="KW-0456">Lyase</keyword>
<dbReference type="InterPro" id="IPR029017">
    <property type="entry name" value="Enolase-like_N"/>
</dbReference>
<dbReference type="InterPro" id="IPR029065">
    <property type="entry name" value="Enolase_C-like"/>
</dbReference>
<dbReference type="GO" id="GO:0016829">
    <property type="term" value="F:lyase activity"/>
    <property type="evidence" value="ECO:0007669"/>
    <property type="project" value="UniProtKB-KW"/>
</dbReference>
<dbReference type="InterPro" id="IPR013342">
    <property type="entry name" value="Mandelate_racemase_C"/>
</dbReference>
<dbReference type="InterPro" id="IPR013341">
    <property type="entry name" value="Mandelate_racemase_N_dom"/>
</dbReference>
<dbReference type="SUPFAM" id="SSF54826">
    <property type="entry name" value="Enolase N-terminal domain-like"/>
    <property type="match status" value="1"/>
</dbReference>
<gene>
    <name evidence="3" type="ORF">FVP33_15100</name>
</gene>